<comment type="caution">
    <text evidence="1">The sequence shown here is derived from an EMBL/GenBank/DDBJ whole genome shotgun (WGS) entry which is preliminary data.</text>
</comment>
<protein>
    <submittedName>
        <fullName evidence="1">Uncharacterized protein</fullName>
    </submittedName>
</protein>
<accession>A0ABW4YR40</accession>
<evidence type="ECO:0000313" key="2">
    <source>
        <dbReference type="Proteomes" id="UP001597362"/>
    </source>
</evidence>
<organism evidence="1 2">
    <name type="scientific">Paenibacillus yanchengensis</name>
    <dbReference type="NCBI Taxonomy" id="2035833"/>
    <lineage>
        <taxon>Bacteria</taxon>
        <taxon>Bacillati</taxon>
        <taxon>Bacillota</taxon>
        <taxon>Bacilli</taxon>
        <taxon>Bacillales</taxon>
        <taxon>Paenibacillaceae</taxon>
        <taxon>Paenibacillus</taxon>
    </lineage>
</organism>
<name>A0ABW4YR40_9BACL</name>
<dbReference type="SUPFAM" id="SSF109998">
    <property type="entry name" value="Triger factor/SurA peptide-binding domain-like"/>
    <property type="match status" value="1"/>
</dbReference>
<proteinExistence type="predicted"/>
<dbReference type="Proteomes" id="UP001597362">
    <property type="component" value="Unassembled WGS sequence"/>
</dbReference>
<sequence>MDKKRKVAIISTIVLLGALTVSISIYANDFLVSKTSEKPNAVTAIDQQHSEVLAQVGDVAITKHDVLKFKAYQQLQIASQASNSDVNESLSEEFLLEYLIKEELFLQLATERSVDATIEEGIKLAAENKQILQSQPQQIMDIHNKLIEAMEVTEEQYWNEIAPSEYRKIISIQNLTQLLVEDGTIQYDWQNSDSLGGALNDFKNSLYEKYQSH</sequence>
<reference evidence="2" key="1">
    <citation type="journal article" date="2019" name="Int. J. Syst. Evol. Microbiol.">
        <title>The Global Catalogue of Microorganisms (GCM) 10K type strain sequencing project: providing services to taxonomists for standard genome sequencing and annotation.</title>
        <authorList>
            <consortium name="The Broad Institute Genomics Platform"/>
            <consortium name="The Broad Institute Genome Sequencing Center for Infectious Disease"/>
            <person name="Wu L."/>
            <person name="Ma J."/>
        </authorList>
    </citation>
    <scope>NUCLEOTIDE SEQUENCE [LARGE SCALE GENOMIC DNA]</scope>
    <source>
        <strain evidence="2">GH52</strain>
    </source>
</reference>
<dbReference type="EMBL" id="JBHUHO010000049">
    <property type="protein sequence ID" value="MFD2118083.1"/>
    <property type="molecule type" value="Genomic_DNA"/>
</dbReference>
<dbReference type="InterPro" id="IPR027304">
    <property type="entry name" value="Trigger_fact/SurA_dom_sf"/>
</dbReference>
<dbReference type="RefSeq" id="WP_377775650.1">
    <property type="nucleotide sequence ID" value="NZ_JBHUHO010000049.1"/>
</dbReference>
<keyword evidence="2" id="KW-1185">Reference proteome</keyword>
<gene>
    <name evidence="1" type="ORF">ACFSJH_20490</name>
</gene>
<evidence type="ECO:0000313" key="1">
    <source>
        <dbReference type="EMBL" id="MFD2118083.1"/>
    </source>
</evidence>